<evidence type="ECO:0000256" key="1">
    <source>
        <dbReference type="SAM" id="Coils"/>
    </source>
</evidence>
<evidence type="ECO:0000259" key="3">
    <source>
        <dbReference type="Pfam" id="PF01145"/>
    </source>
</evidence>
<proteinExistence type="predicted"/>
<evidence type="ECO:0000313" key="4">
    <source>
        <dbReference type="EMBL" id="PIW14810.1"/>
    </source>
</evidence>
<reference evidence="4 5" key="1">
    <citation type="submission" date="2017-09" db="EMBL/GenBank/DDBJ databases">
        <title>Depth-based differentiation of microbial function through sediment-hosted aquifers and enrichment of novel symbionts in the deep terrestrial subsurface.</title>
        <authorList>
            <person name="Probst A.J."/>
            <person name="Ladd B."/>
            <person name="Jarett J.K."/>
            <person name="Geller-Mcgrath D.E."/>
            <person name="Sieber C.M."/>
            <person name="Emerson J.B."/>
            <person name="Anantharaman K."/>
            <person name="Thomas B.C."/>
            <person name="Malmstrom R."/>
            <person name="Stieglmeier M."/>
            <person name="Klingl A."/>
            <person name="Woyke T."/>
            <person name="Ryan C.M."/>
            <person name="Banfield J.F."/>
        </authorList>
    </citation>
    <scope>NUCLEOTIDE SEQUENCE [LARGE SCALE GENOMIC DNA]</scope>
    <source>
        <strain evidence="4">CG17_big_fil_post_rev_8_21_14_2_50_48_46</strain>
    </source>
</reference>
<dbReference type="CDD" id="cd03401">
    <property type="entry name" value="SPFH_prohibitin"/>
    <property type="match status" value="1"/>
</dbReference>
<feature type="coiled-coil region" evidence="1">
    <location>
        <begin position="193"/>
        <end position="224"/>
    </location>
</feature>
<keyword evidence="2" id="KW-0732">Signal</keyword>
<feature type="domain" description="Band 7" evidence="3">
    <location>
        <begin position="18"/>
        <end position="212"/>
    </location>
</feature>
<feature type="signal peptide" evidence="2">
    <location>
        <begin position="1"/>
        <end position="20"/>
    </location>
</feature>
<dbReference type="PANTHER" id="PTHR42911:SF1">
    <property type="entry name" value="MODULATOR OF FTSH PROTEASE HFLC"/>
    <property type="match status" value="1"/>
</dbReference>
<dbReference type="EMBL" id="PFFQ01000056">
    <property type="protein sequence ID" value="PIW14810.1"/>
    <property type="molecule type" value="Genomic_DNA"/>
</dbReference>
<dbReference type="PROSITE" id="PS51257">
    <property type="entry name" value="PROKAR_LIPOPROTEIN"/>
    <property type="match status" value="1"/>
</dbReference>
<sequence length="283" mass="31483">MRRVLLFASLLVLSSCYSVPTGYVGVKVNLYGDTKGGIEVISPGRYLQTPNVDYHVFPTFIQNVTWTKNPSEGSPNDDSITFQTSEGLSVNADIGLSYSINEHKVSDIFRQHRKGIEEITATYLRNIVRDSFNMVASTMDVEAIYGPRKSDFLNKVNKQVKDKVGPEGFDLKQISIIGTMRLPDAVVNALNAKIAATQRAQQRENELREAEAQAKRRLIEVKAESEANRLKAAQLSPALLDYERLQVQRTAIEKWNGQLPVVQGPGSTSVLDLGALMNNRKQN</sequence>
<dbReference type="InterPro" id="IPR000163">
    <property type="entry name" value="Prohibitin"/>
</dbReference>
<organism evidence="4 5">
    <name type="scientific">bacterium (Candidatus Blackallbacteria) CG17_big_fil_post_rev_8_21_14_2_50_48_46</name>
    <dbReference type="NCBI Taxonomy" id="2014261"/>
    <lineage>
        <taxon>Bacteria</taxon>
        <taxon>Candidatus Blackallbacteria</taxon>
    </lineage>
</organism>
<dbReference type="GO" id="GO:0016020">
    <property type="term" value="C:membrane"/>
    <property type="evidence" value="ECO:0007669"/>
    <property type="project" value="InterPro"/>
</dbReference>
<dbReference type="PANTHER" id="PTHR42911">
    <property type="entry name" value="MODULATOR OF FTSH PROTEASE HFLC"/>
    <property type="match status" value="1"/>
</dbReference>
<accession>A0A2M7FZJ4</accession>
<feature type="chain" id="PRO_5014921786" evidence="2">
    <location>
        <begin position="21"/>
        <end position="283"/>
    </location>
</feature>
<name>A0A2M7FZJ4_9BACT</name>
<comment type="caution">
    <text evidence="4">The sequence shown here is derived from an EMBL/GenBank/DDBJ whole genome shotgun (WGS) entry which is preliminary data.</text>
</comment>
<dbReference type="AlphaFoldDB" id="A0A2M7FZJ4"/>
<dbReference type="Pfam" id="PF01145">
    <property type="entry name" value="Band_7"/>
    <property type="match status" value="1"/>
</dbReference>
<dbReference type="InterPro" id="IPR001107">
    <property type="entry name" value="Band_7"/>
</dbReference>
<evidence type="ECO:0000256" key="2">
    <source>
        <dbReference type="SAM" id="SignalP"/>
    </source>
</evidence>
<dbReference type="Proteomes" id="UP000231019">
    <property type="component" value="Unassembled WGS sequence"/>
</dbReference>
<protein>
    <submittedName>
        <fullName evidence="4">Transposase</fullName>
    </submittedName>
</protein>
<gene>
    <name evidence="4" type="ORF">COW36_20255</name>
</gene>
<keyword evidence="1" id="KW-0175">Coiled coil</keyword>
<evidence type="ECO:0000313" key="5">
    <source>
        <dbReference type="Proteomes" id="UP000231019"/>
    </source>
</evidence>